<feature type="domain" description="C2H2-type" evidence="8">
    <location>
        <begin position="66"/>
        <end position="87"/>
    </location>
</feature>
<dbReference type="GO" id="GO:0005737">
    <property type="term" value="C:cytoplasm"/>
    <property type="evidence" value="ECO:0007669"/>
    <property type="project" value="UniProtKB-SubCell"/>
</dbReference>
<evidence type="ECO:0000256" key="1">
    <source>
        <dbReference type="ARBA" id="ARBA00004496"/>
    </source>
</evidence>
<dbReference type="OrthoDB" id="7848332at2759"/>
<feature type="compositionally biased region" description="Polar residues" evidence="7">
    <location>
        <begin position="1"/>
        <end position="22"/>
    </location>
</feature>
<evidence type="ECO:0000256" key="7">
    <source>
        <dbReference type="SAM" id="MobiDB-lite"/>
    </source>
</evidence>
<dbReference type="STRING" id="717646.M2NNH8"/>
<dbReference type="InterPro" id="IPR036236">
    <property type="entry name" value="Znf_C2H2_sf"/>
</dbReference>
<dbReference type="AlphaFoldDB" id="M2NNH8"/>
<organism evidence="9 10">
    <name type="scientific">Baudoinia panamericana (strain UAMH 10762)</name>
    <name type="common">Angels' share fungus</name>
    <name type="synonym">Baudoinia compniacensis (strain UAMH 10762)</name>
    <dbReference type="NCBI Taxonomy" id="717646"/>
    <lineage>
        <taxon>Eukaryota</taxon>
        <taxon>Fungi</taxon>
        <taxon>Dikarya</taxon>
        <taxon>Ascomycota</taxon>
        <taxon>Pezizomycotina</taxon>
        <taxon>Dothideomycetes</taxon>
        <taxon>Dothideomycetidae</taxon>
        <taxon>Mycosphaerellales</taxon>
        <taxon>Teratosphaeriaceae</taxon>
        <taxon>Baudoinia</taxon>
    </lineage>
</organism>
<dbReference type="EC" id="2.1.1.319" evidence="2"/>
<dbReference type="InterPro" id="IPR040048">
    <property type="entry name" value="ZNF277"/>
</dbReference>
<dbReference type="GO" id="GO:0035242">
    <property type="term" value="F:protein-arginine omega-N asymmetric methyltransferase activity"/>
    <property type="evidence" value="ECO:0007669"/>
    <property type="project" value="UniProtKB-EC"/>
</dbReference>
<name>M2NNH8_BAUPA</name>
<gene>
    <name evidence="9" type="ORF">BAUCODRAFT_29160</name>
</gene>
<keyword evidence="4" id="KW-0479">Metal-binding</keyword>
<dbReference type="GeneID" id="19110863"/>
<evidence type="ECO:0000256" key="6">
    <source>
        <dbReference type="ARBA" id="ARBA00034119"/>
    </source>
</evidence>
<dbReference type="RefSeq" id="XP_007671975.1">
    <property type="nucleotide sequence ID" value="XM_007673785.1"/>
</dbReference>
<comment type="subcellular location">
    <subcellularLocation>
        <location evidence="1">Cytoplasm</location>
    </subcellularLocation>
</comment>
<dbReference type="OMA" id="NEHCASV"/>
<dbReference type="SUPFAM" id="SSF57667">
    <property type="entry name" value="beta-beta-alpha zinc fingers"/>
    <property type="match status" value="1"/>
</dbReference>
<comment type="similarity">
    <text evidence="6">Belongs to the ZNF277 family.</text>
</comment>
<sequence>MNNSLPPGWRVSNSQGSWSAPSAPQIDRHIEDDDGDDGGLDDEALRPDSPGWEDVEDDTEPTSFKCLLCEDHFETVRQMVDHAQQNHDFDLDLIRTSNQLDFYSTIRLINYVREQVRLGANAIEYSHPAAWADEKYLQPVLEDDALLYSIDELANPENPDDPLVQQQQDDEDATAGGEGSGHKMLAERALR</sequence>
<feature type="compositionally biased region" description="Basic and acidic residues" evidence="7">
    <location>
        <begin position="180"/>
        <end position="191"/>
    </location>
</feature>
<reference evidence="9 10" key="1">
    <citation type="journal article" date="2012" name="PLoS Pathog.">
        <title>Diverse lifestyles and strategies of plant pathogenesis encoded in the genomes of eighteen Dothideomycetes fungi.</title>
        <authorList>
            <person name="Ohm R.A."/>
            <person name="Feau N."/>
            <person name="Henrissat B."/>
            <person name="Schoch C.L."/>
            <person name="Horwitz B.A."/>
            <person name="Barry K.W."/>
            <person name="Condon B.J."/>
            <person name="Copeland A.C."/>
            <person name="Dhillon B."/>
            <person name="Glaser F."/>
            <person name="Hesse C.N."/>
            <person name="Kosti I."/>
            <person name="LaButti K."/>
            <person name="Lindquist E.A."/>
            <person name="Lucas S."/>
            <person name="Salamov A.A."/>
            <person name="Bradshaw R.E."/>
            <person name="Ciuffetti L."/>
            <person name="Hamelin R.C."/>
            <person name="Kema G.H.J."/>
            <person name="Lawrence C."/>
            <person name="Scott J.A."/>
            <person name="Spatafora J.W."/>
            <person name="Turgeon B.G."/>
            <person name="de Wit P.J.G.M."/>
            <person name="Zhong S."/>
            <person name="Goodwin S.B."/>
            <person name="Grigoriev I.V."/>
        </authorList>
    </citation>
    <scope>NUCLEOTIDE SEQUENCE [LARGE SCALE GENOMIC DNA]</scope>
    <source>
        <strain evidence="9 10">UAMH 10762</strain>
    </source>
</reference>
<dbReference type="EMBL" id="KB445550">
    <property type="protein sequence ID" value="EMD00791.1"/>
    <property type="molecule type" value="Genomic_DNA"/>
</dbReference>
<feature type="compositionally biased region" description="Acidic residues" evidence="7">
    <location>
        <begin position="32"/>
        <end position="42"/>
    </location>
</feature>
<dbReference type="Proteomes" id="UP000011761">
    <property type="component" value="Unassembled WGS sequence"/>
</dbReference>
<proteinExistence type="inferred from homology"/>
<feature type="region of interest" description="Disordered" evidence="7">
    <location>
        <begin position="153"/>
        <end position="191"/>
    </location>
</feature>
<evidence type="ECO:0000259" key="8">
    <source>
        <dbReference type="PROSITE" id="PS00028"/>
    </source>
</evidence>
<evidence type="ECO:0000313" key="9">
    <source>
        <dbReference type="EMBL" id="EMD00791.1"/>
    </source>
</evidence>
<dbReference type="Pfam" id="PF21137">
    <property type="entry name" value="ANM3_C2H2_Zf"/>
    <property type="match status" value="1"/>
</dbReference>
<dbReference type="InterPro" id="IPR013087">
    <property type="entry name" value="Znf_C2H2_type"/>
</dbReference>
<evidence type="ECO:0000256" key="5">
    <source>
        <dbReference type="ARBA" id="ARBA00022833"/>
    </source>
</evidence>
<dbReference type="eggNOG" id="KOG1499">
    <property type="taxonomic scope" value="Eukaryota"/>
</dbReference>
<dbReference type="InterPro" id="IPR049482">
    <property type="entry name" value="ANM3-like_C2H2_Zf"/>
</dbReference>
<keyword evidence="5" id="KW-0862">Zinc</keyword>
<evidence type="ECO:0000256" key="3">
    <source>
        <dbReference type="ARBA" id="ARBA00022490"/>
    </source>
</evidence>
<evidence type="ECO:0000256" key="2">
    <source>
        <dbReference type="ARBA" id="ARBA00011925"/>
    </source>
</evidence>
<protein>
    <recommendedName>
        <fullName evidence="2">type I protein arginine methyltransferase</fullName>
        <ecNumber evidence="2">2.1.1.319</ecNumber>
    </recommendedName>
</protein>
<dbReference type="KEGG" id="bcom:BAUCODRAFT_29160"/>
<dbReference type="PANTHER" id="PTHR13267">
    <property type="entry name" value="ZINC FINGER PROTEIN 277"/>
    <property type="match status" value="1"/>
</dbReference>
<dbReference type="GO" id="GO:0046872">
    <property type="term" value="F:metal ion binding"/>
    <property type="evidence" value="ECO:0007669"/>
    <property type="project" value="UniProtKB-KW"/>
</dbReference>
<feature type="region of interest" description="Disordered" evidence="7">
    <location>
        <begin position="1"/>
        <end position="59"/>
    </location>
</feature>
<dbReference type="PROSITE" id="PS00028">
    <property type="entry name" value="ZINC_FINGER_C2H2_1"/>
    <property type="match status" value="1"/>
</dbReference>
<keyword evidence="10" id="KW-1185">Reference proteome</keyword>
<evidence type="ECO:0000256" key="4">
    <source>
        <dbReference type="ARBA" id="ARBA00022723"/>
    </source>
</evidence>
<dbReference type="HOGENOM" id="CLU_1511513_0_0_1"/>
<dbReference type="PANTHER" id="PTHR13267:SF3">
    <property type="entry name" value="ZINC FINGER PROTEIN 277"/>
    <property type="match status" value="1"/>
</dbReference>
<accession>M2NNH8</accession>
<evidence type="ECO:0000313" key="10">
    <source>
        <dbReference type="Proteomes" id="UP000011761"/>
    </source>
</evidence>
<keyword evidence="3" id="KW-0963">Cytoplasm</keyword>